<protein>
    <submittedName>
        <fullName evidence="2">Uncharacterized protein</fullName>
    </submittedName>
</protein>
<name>A0A915KCS2_ROMCU</name>
<dbReference type="AlphaFoldDB" id="A0A915KCS2"/>
<dbReference type="Proteomes" id="UP000887565">
    <property type="component" value="Unplaced"/>
</dbReference>
<keyword evidence="1" id="KW-1185">Reference proteome</keyword>
<accession>A0A915KCS2</accession>
<dbReference type="WBParaSite" id="nRc.2.0.1.t35886-RA">
    <property type="protein sequence ID" value="nRc.2.0.1.t35886-RA"/>
    <property type="gene ID" value="nRc.2.0.1.g35886"/>
</dbReference>
<organism evidence="1 2">
    <name type="scientific">Romanomermis culicivorax</name>
    <name type="common">Nematode worm</name>
    <dbReference type="NCBI Taxonomy" id="13658"/>
    <lineage>
        <taxon>Eukaryota</taxon>
        <taxon>Metazoa</taxon>
        <taxon>Ecdysozoa</taxon>
        <taxon>Nematoda</taxon>
        <taxon>Enoplea</taxon>
        <taxon>Dorylaimia</taxon>
        <taxon>Mermithida</taxon>
        <taxon>Mermithoidea</taxon>
        <taxon>Mermithidae</taxon>
        <taxon>Romanomermis</taxon>
    </lineage>
</organism>
<evidence type="ECO:0000313" key="1">
    <source>
        <dbReference type="Proteomes" id="UP000887565"/>
    </source>
</evidence>
<sequence length="48" mass="5423">MKIRIGADETDEDKTEEVTKSFYVSGPTIQKSSFQTSIYAGKIYCENL</sequence>
<proteinExistence type="predicted"/>
<evidence type="ECO:0000313" key="2">
    <source>
        <dbReference type="WBParaSite" id="nRc.2.0.1.t35886-RA"/>
    </source>
</evidence>
<reference evidence="2" key="1">
    <citation type="submission" date="2022-11" db="UniProtKB">
        <authorList>
            <consortium name="WormBaseParasite"/>
        </authorList>
    </citation>
    <scope>IDENTIFICATION</scope>
</reference>